<dbReference type="PANTHER" id="PTHR41786:SF1">
    <property type="entry name" value="6-HYDROXYMETHYLPTERIN DIPHOSPHOKINASE MPTE-LIKE DOMAIN-CONTAINING PROTEIN"/>
    <property type="match status" value="1"/>
</dbReference>
<dbReference type="RefSeq" id="WP_219937367.1">
    <property type="nucleotide sequence ID" value="NZ_JAGFNY010000011.1"/>
</dbReference>
<dbReference type="Pfam" id="PF20157">
    <property type="entry name" value="Maf_flag10_N"/>
    <property type="match status" value="1"/>
</dbReference>
<comment type="caution">
    <text evidence="3">The sequence shown here is derived from an EMBL/GenBank/DDBJ whole genome shotgun (WGS) entry which is preliminary data.</text>
</comment>
<reference evidence="3 4" key="1">
    <citation type="submission" date="2021-03" db="EMBL/GenBank/DDBJ databases">
        <title>Succinivibrio sp. nov. isolated from feces of cow.</title>
        <authorList>
            <person name="Choi J.-Y."/>
        </authorList>
    </citation>
    <scope>NUCLEOTIDE SEQUENCE [LARGE SCALE GENOMIC DNA]</scope>
    <source>
        <strain evidence="3 4">AGMB01872</strain>
    </source>
</reference>
<feature type="domain" description="6-hydroxymethylpterin diphosphokinase MptE-like" evidence="1">
    <location>
        <begin position="324"/>
        <end position="476"/>
    </location>
</feature>
<evidence type="ECO:0000259" key="2">
    <source>
        <dbReference type="Pfam" id="PF20157"/>
    </source>
</evidence>
<dbReference type="Proteomes" id="UP000731465">
    <property type="component" value="Unassembled WGS sequence"/>
</dbReference>
<protein>
    <submittedName>
        <fullName evidence="3">Motility associated factor glycosyltransferase family protein</fullName>
    </submittedName>
</protein>
<accession>A0ABS7DFS2</accession>
<organism evidence="3 4">
    <name type="scientific">Succinivibrio faecicola</name>
    <dbReference type="NCBI Taxonomy" id="2820300"/>
    <lineage>
        <taxon>Bacteria</taxon>
        <taxon>Pseudomonadati</taxon>
        <taxon>Pseudomonadota</taxon>
        <taxon>Gammaproteobacteria</taxon>
        <taxon>Aeromonadales</taxon>
        <taxon>Succinivibrionaceae</taxon>
        <taxon>Succinivibrio</taxon>
    </lineage>
</organism>
<evidence type="ECO:0000313" key="4">
    <source>
        <dbReference type="Proteomes" id="UP000731465"/>
    </source>
</evidence>
<dbReference type="InterPro" id="IPR045376">
    <property type="entry name" value="Maf_N"/>
</dbReference>
<evidence type="ECO:0000313" key="3">
    <source>
        <dbReference type="EMBL" id="MBW7570147.1"/>
    </source>
</evidence>
<feature type="domain" description="Glycosyltransferase Maf N-terminal" evidence="2">
    <location>
        <begin position="57"/>
        <end position="285"/>
    </location>
</feature>
<dbReference type="Pfam" id="PF01973">
    <property type="entry name" value="MptE-like"/>
    <property type="match status" value="1"/>
</dbReference>
<name>A0ABS7DFS2_9GAMM</name>
<dbReference type="InterPro" id="IPR002826">
    <property type="entry name" value="MptE-like"/>
</dbReference>
<proteinExistence type="predicted"/>
<dbReference type="PANTHER" id="PTHR41786">
    <property type="entry name" value="MOTILITY ACCESSORY FACTOR MAF"/>
    <property type="match status" value="1"/>
</dbReference>
<gene>
    <name evidence="3" type="ORF">J5V48_04485</name>
</gene>
<sequence length="758" mass="86512">MFTEKSSSKLRDVLFSPNTNLDNIAHDLKSLDLTDIEKIKELSQKQQVMADHLIDQFAVNIEAFEKYMPDIAKTFKNYKPEKTMEFFCTDNGIPNLIFIESNDILYKTFDPFELCKKQITNIISNNNITQTRYGIEKDPYGQLHFKYLKSAVQIDESVKRDYSITAKKIGSVPNCVLLGVGLGYELAYLYEQVEVANLILVEPDLDMFYASLYAFDWANLLKFLSDNKLGIHLMLGQSPEKFYQDMTKFYDIHGRFLTGTWLGIVHYSNNKIKAIAEILIKDYESMHAAMGFFDDHLFGTSHAISNILSGKSFVLKEPKLPENLASLPVFIIGSGPSLDNDIEFIKKNQDKAIIVACGTALETLYHAGVKPDIYACTERTPEISESLDMIPDKEFIQDMILLTGDVVHPKTTARFKHTAIFGKIDEPFIKYVAALSEQFRKIRCVQLMNPLVGNMGVSGMLYLGFKNLYLFGLDNGKKIGTDYTLHSQYTATYKEHGNQTSRGVYKLTNIVPGNFGGTVESNYFYKLSAHNIDFILRIFKNEEKVEVSCVNCSDGALIDSAKSMHSYELNFDNIQNINKSEVFDCLVNEITGPIEVPKGFFEEIFYKNEFNSAVDKISSLIRKRVSSRTEAIQLMEHVSEIDYYLRANAATYFIGNSLEGSLQTYFIIGARTLYNSLDEKQCLEKFHKIMDVIADFLDETKSIYSHMPNYSLGEHRKYHKGGKVGKDYPTTPATRLPRIRHLKDKYDDPLKKFVKKYK</sequence>
<evidence type="ECO:0000259" key="1">
    <source>
        <dbReference type="Pfam" id="PF01973"/>
    </source>
</evidence>
<keyword evidence="4" id="KW-1185">Reference proteome</keyword>
<dbReference type="EMBL" id="JAGFNY010000011">
    <property type="protein sequence ID" value="MBW7570147.1"/>
    <property type="molecule type" value="Genomic_DNA"/>
</dbReference>